<comment type="caution">
    <text evidence="1">The sequence shown here is derived from an EMBL/GenBank/DDBJ whole genome shotgun (WGS) entry which is preliminary data.</text>
</comment>
<dbReference type="OrthoDB" id="2557250at2"/>
<evidence type="ECO:0000313" key="1">
    <source>
        <dbReference type="EMBL" id="OYD08540.1"/>
    </source>
</evidence>
<keyword evidence="2" id="KW-1185">Reference proteome</keyword>
<dbReference type="Proteomes" id="UP000215459">
    <property type="component" value="Unassembled WGS sequence"/>
</dbReference>
<dbReference type="EMBL" id="NOWF01000003">
    <property type="protein sequence ID" value="OYD08540.1"/>
    <property type="molecule type" value="Genomic_DNA"/>
</dbReference>
<reference evidence="1 2" key="1">
    <citation type="submission" date="2017-07" db="EMBL/GenBank/DDBJ databases">
        <title>The genome sequence of Paludifilum halophilum highlights mechanisms for microbial adaptation to high salt environemnts.</title>
        <authorList>
            <person name="Belbahri L."/>
        </authorList>
    </citation>
    <scope>NUCLEOTIDE SEQUENCE [LARGE SCALE GENOMIC DNA]</scope>
    <source>
        <strain evidence="1 2">DSM 102817</strain>
    </source>
</reference>
<organism evidence="1 2">
    <name type="scientific">Paludifilum halophilum</name>
    <dbReference type="NCBI Taxonomy" id="1642702"/>
    <lineage>
        <taxon>Bacteria</taxon>
        <taxon>Bacillati</taxon>
        <taxon>Bacillota</taxon>
        <taxon>Bacilli</taxon>
        <taxon>Bacillales</taxon>
        <taxon>Thermoactinomycetaceae</taxon>
        <taxon>Paludifilum</taxon>
    </lineage>
</organism>
<name>A0A235B8B0_9BACL</name>
<dbReference type="AlphaFoldDB" id="A0A235B8B0"/>
<protein>
    <submittedName>
        <fullName evidence="1">Uncharacterized protein</fullName>
    </submittedName>
</protein>
<gene>
    <name evidence="1" type="ORF">CHM34_06855</name>
</gene>
<dbReference type="InterPro" id="IPR035198">
    <property type="entry name" value="SU10_MCP"/>
</dbReference>
<dbReference type="Pfam" id="PF17236">
    <property type="entry name" value="SU10_MCP"/>
    <property type="match status" value="1"/>
</dbReference>
<proteinExistence type="predicted"/>
<dbReference type="RefSeq" id="WP_094263845.1">
    <property type="nucleotide sequence ID" value="NZ_NOWF01000003.1"/>
</dbReference>
<sequence>MIYKTNLQVGIPESVSDELLWLNPNQIPLLSMVGFAEAAANTKHEWLEDEMFATESKLAADVLAGDTSISVEDAEPFRADVIARVGSEMVKVTSVSGTTLTVERGYAGTTDADHTTGDKIEFLFVEGVEGADARKARFKQRTRKENYTQIFDETISISGTSLAVANYNIDDIYDYERSKKMLELALQLEKAAISGIKLENGQIRQMNGIRNQVVTHVDSASEALTMDKINNLAQDLYEAGAFASGSDHVLIVPAKQKRVVSQFDSTKVQLDRNDRVRGMVVDALVTDFGEFPVLLNNNLDANEAMLVDLNRVAIRPLRGREFSHEFLGKKGDYVEGQIVGEYTLELYQEKAHGRLSNLT</sequence>
<accession>A0A235B8B0</accession>
<evidence type="ECO:0000313" key="2">
    <source>
        <dbReference type="Proteomes" id="UP000215459"/>
    </source>
</evidence>